<evidence type="ECO:0000313" key="2">
    <source>
        <dbReference type="Proteomes" id="UP000799436"/>
    </source>
</evidence>
<reference evidence="1" key="1">
    <citation type="journal article" date="2020" name="Stud. Mycol.">
        <title>101 Dothideomycetes genomes: a test case for predicting lifestyles and emergence of pathogens.</title>
        <authorList>
            <person name="Haridas S."/>
            <person name="Albert R."/>
            <person name="Binder M."/>
            <person name="Bloem J."/>
            <person name="Labutti K."/>
            <person name="Salamov A."/>
            <person name="Andreopoulos B."/>
            <person name="Baker S."/>
            <person name="Barry K."/>
            <person name="Bills G."/>
            <person name="Bluhm B."/>
            <person name="Cannon C."/>
            <person name="Castanera R."/>
            <person name="Culley D."/>
            <person name="Daum C."/>
            <person name="Ezra D."/>
            <person name="Gonzalez J."/>
            <person name="Henrissat B."/>
            <person name="Kuo A."/>
            <person name="Liang C."/>
            <person name="Lipzen A."/>
            <person name="Lutzoni F."/>
            <person name="Magnuson J."/>
            <person name="Mondo S."/>
            <person name="Nolan M."/>
            <person name="Ohm R."/>
            <person name="Pangilinan J."/>
            <person name="Park H.-J."/>
            <person name="Ramirez L."/>
            <person name="Alfaro M."/>
            <person name="Sun H."/>
            <person name="Tritt A."/>
            <person name="Yoshinaga Y."/>
            <person name="Zwiers L.-H."/>
            <person name="Turgeon B."/>
            <person name="Goodwin S."/>
            <person name="Spatafora J."/>
            <person name="Crous P."/>
            <person name="Grigoriev I."/>
        </authorList>
    </citation>
    <scope>NUCLEOTIDE SEQUENCE</scope>
    <source>
        <strain evidence="1">CBS 116005</strain>
    </source>
</reference>
<dbReference type="Gene3D" id="1.10.530.10">
    <property type="match status" value="1"/>
</dbReference>
<dbReference type="SUPFAM" id="SSF53955">
    <property type="entry name" value="Lysozyme-like"/>
    <property type="match status" value="1"/>
</dbReference>
<dbReference type="OrthoDB" id="1193027at2759"/>
<accession>A0A6G1LMU6</accession>
<sequence length="188" mass="19610">MYSGDGSTGDDWPAMSSWLSFESLWAANKATFSASCTQFDTESNSEAENASLKSAIQSISNSTCVDQRLILAIVMQESQGCVRVWTTKYSVENPGLMQSHAGTGSCNTGISTVSIQQMIHDGVAGTSSGDGLQQLHTSSGGSSAGAQAYYKAARKYNSGSIASDGNLSSPDSVATVCYVADVTNRLMG</sequence>
<gene>
    <name evidence="1" type="ORF">EJ03DRAFT_286022</name>
</gene>
<dbReference type="AlphaFoldDB" id="A0A6G1LMU6"/>
<evidence type="ECO:0008006" key="3">
    <source>
        <dbReference type="Google" id="ProtNLM"/>
    </source>
</evidence>
<keyword evidence="2" id="KW-1185">Reference proteome</keyword>
<protein>
    <recommendedName>
        <fullName evidence="3">Transglycosylase SLT domain-containing protein</fullName>
    </recommendedName>
</protein>
<dbReference type="InterPro" id="IPR023346">
    <property type="entry name" value="Lysozyme-like_dom_sf"/>
</dbReference>
<dbReference type="Proteomes" id="UP000799436">
    <property type="component" value="Unassembled WGS sequence"/>
</dbReference>
<dbReference type="EMBL" id="ML995810">
    <property type="protein sequence ID" value="KAF2773748.1"/>
    <property type="molecule type" value="Genomic_DNA"/>
</dbReference>
<proteinExistence type="predicted"/>
<evidence type="ECO:0000313" key="1">
    <source>
        <dbReference type="EMBL" id="KAF2773748.1"/>
    </source>
</evidence>
<organism evidence="1 2">
    <name type="scientific">Teratosphaeria nubilosa</name>
    <dbReference type="NCBI Taxonomy" id="161662"/>
    <lineage>
        <taxon>Eukaryota</taxon>
        <taxon>Fungi</taxon>
        <taxon>Dikarya</taxon>
        <taxon>Ascomycota</taxon>
        <taxon>Pezizomycotina</taxon>
        <taxon>Dothideomycetes</taxon>
        <taxon>Dothideomycetidae</taxon>
        <taxon>Mycosphaerellales</taxon>
        <taxon>Teratosphaeriaceae</taxon>
        <taxon>Teratosphaeria</taxon>
    </lineage>
</organism>
<name>A0A6G1LMU6_9PEZI</name>
<feature type="non-terminal residue" evidence="1">
    <location>
        <position position="188"/>
    </location>
</feature>